<reference evidence="2 3" key="1">
    <citation type="submission" date="2015-04" db="EMBL/GenBank/DDBJ databases">
        <authorList>
            <person name="Heijne W.H."/>
            <person name="Fedorova N.D."/>
            <person name="Nierman W.C."/>
            <person name="Vollebregt A.W."/>
            <person name="Zhao Z."/>
            <person name="Wu L."/>
            <person name="Kumar M."/>
            <person name="Stam H."/>
            <person name="van den Berg M.A."/>
            <person name="Pel H.J."/>
        </authorList>
    </citation>
    <scope>NUCLEOTIDE SEQUENCE [LARGE SCALE GENOMIC DNA]</scope>
    <source>
        <strain evidence="2 3">CBS 393.64</strain>
    </source>
</reference>
<comment type="caution">
    <text evidence="2">The sequence shown here is derived from an EMBL/GenBank/DDBJ whole genome shotgun (WGS) entry which is preliminary data.</text>
</comment>
<proteinExistence type="predicted"/>
<dbReference type="AlphaFoldDB" id="A0A0F4YGQ1"/>
<protein>
    <submittedName>
        <fullName evidence="2">Uncharacterized protein</fullName>
    </submittedName>
</protein>
<feature type="non-terminal residue" evidence="2">
    <location>
        <position position="1"/>
    </location>
</feature>
<keyword evidence="3" id="KW-1185">Reference proteome</keyword>
<organism evidence="2 3">
    <name type="scientific">Rasamsonia emersonii (strain ATCC 16479 / CBS 393.64 / IMI 116815)</name>
    <dbReference type="NCBI Taxonomy" id="1408163"/>
    <lineage>
        <taxon>Eukaryota</taxon>
        <taxon>Fungi</taxon>
        <taxon>Dikarya</taxon>
        <taxon>Ascomycota</taxon>
        <taxon>Pezizomycotina</taxon>
        <taxon>Eurotiomycetes</taxon>
        <taxon>Eurotiomycetidae</taxon>
        <taxon>Eurotiales</taxon>
        <taxon>Trichocomaceae</taxon>
        <taxon>Rasamsonia</taxon>
    </lineage>
</organism>
<dbReference type="RefSeq" id="XP_013323976.1">
    <property type="nucleotide sequence ID" value="XM_013468522.1"/>
</dbReference>
<evidence type="ECO:0000256" key="1">
    <source>
        <dbReference type="SAM" id="MobiDB-lite"/>
    </source>
</evidence>
<name>A0A0F4YGQ1_RASE3</name>
<gene>
    <name evidence="2" type="ORF">T310_8795</name>
</gene>
<feature type="region of interest" description="Disordered" evidence="1">
    <location>
        <begin position="41"/>
        <end position="60"/>
    </location>
</feature>
<dbReference type="Proteomes" id="UP000053958">
    <property type="component" value="Unassembled WGS sequence"/>
</dbReference>
<evidence type="ECO:0000313" key="2">
    <source>
        <dbReference type="EMBL" id="KKA17364.1"/>
    </source>
</evidence>
<sequence length="188" mass="20390">SHHAVWDHQNGVLGSRCFVCTVQRTDGRGTSLVGNCRPQHGGDRGLVAQEPSARSPTKPSRDYGLDCHYWTGRSGRLLVAVGRVCRCLYSTAPSVGGRPCSAVLGGICQSRRRLPLAFQTTSGVRDLQILHLARDLLIDRDDGASRVDTPTRDLHGPPFLRPSLVLVVRTKSIAKFSGRAADRIQGVV</sequence>
<dbReference type="EMBL" id="LASV01000663">
    <property type="protein sequence ID" value="KKA17364.1"/>
    <property type="molecule type" value="Genomic_DNA"/>
</dbReference>
<dbReference type="GeneID" id="25320951"/>
<accession>A0A0F4YGQ1</accession>
<evidence type="ECO:0000313" key="3">
    <source>
        <dbReference type="Proteomes" id="UP000053958"/>
    </source>
</evidence>